<keyword evidence="14" id="KW-0282">Flagellum</keyword>
<evidence type="ECO:0000256" key="6">
    <source>
        <dbReference type="ARBA" id="ARBA00022989"/>
    </source>
</evidence>
<evidence type="ECO:0000259" key="12">
    <source>
        <dbReference type="Pfam" id="PF01514"/>
    </source>
</evidence>
<dbReference type="EMBL" id="AP024110">
    <property type="protein sequence ID" value="BCM25478.1"/>
    <property type="molecule type" value="Genomic_DNA"/>
</dbReference>
<dbReference type="InterPro" id="IPR000067">
    <property type="entry name" value="FlgMring_FliF"/>
</dbReference>
<feature type="transmembrane region" description="Helical" evidence="11">
    <location>
        <begin position="26"/>
        <end position="45"/>
    </location>
</feature>
<evidence type="ECO:0000256" key="8">
    <source>
        <dbReference type="ARBA" id="ARBA00023143"/>
    </source>
</evidence>
<evidence type="ECO:0000256" key="3">
    <source>
        <dbReference type="ARBA" id="ARBA00007971"/>
    </source>
</evidence>
<feature type="domain" description="Flagellar M-ring C-terminal" evidence="13">
    <location>
        <begin position="255"/>
        <end position="443"/>
    </location>
</feature>
<dbReference type="KEGG" id="mpau:ZMTM_17370"/>
<dbReference type="InterPro" id="IPR045851">
    <property type="entry name" value="AMP-bd_C_sf"/>
</dbReference>
<dbReference type="GO" id="GO:0003774">
    <property type="term" value="F:cytoskeletal motor activity"/>
    <property type="evidence" value="ECO:0007669"/>
    <property type="project" value="InterPro"/>
</dbReference>
<proteinExistence type="inferred from homology"/>
<gene>
    <name evidence="14" type="primary">fliF</name>
    <name evidence="14" type="ORF">ZMTM_17370</name>
</gene>
<evidence type="ECO:0000259" key="13">
    <source>
        <dbReference type="Pfam" id="PF08345"/>
    </source>
</evidence>
<keyword evidence="14" id="KW-0966">Cell projection</keyword>
<evidence type="ECO:0000256" key="7">
    <source>
        <dbReference type="ARBA" id="ARBA00023136"/>
    </source>
</evidence>
<dbReference type="InterPro" id="IPR043427">
    <property type="entry name" value="YscJ/FliF"/>
</dbReference>
<feature type="domain" description="Flagellar M-ring N-terminal" evidence="12">
    <location>
        <begin position="47"/>
        <end position="221"/>
    </location>
</feature>
<evidence type="ECO:0000256" key="2">
    <source>
        <dbReference type="ARBA" id="ARBA00004651"/>
    </source>
</evidence>
<evidence type="ECO:0000256" key="11">
    <source>
        <dbReference type="SAM" id="Phobius"/>
    </source>
</evidence>
<evidence type="ECO:0000313" key="14">
    <source>
        <dbReference type="EMBL" id="BCM25478.1"/>
    </source>
</evidence>
<dbReference type="PANTHER" id="PTHR30046:SF0">
    <property type="entry name" value="FLAGELLAR M-RING PROTEIN"/>
    <property type="match status" value="1"/>
</dbReference>
<evidence type="ECO:0000256" key="10">
    <source>
        <dbReference type="SAM" id="MobiDB-lite"/>
    </source>
</evidence>
<evidence type="ECO:0000313" key="15">
    <source>
        <dbReference type="Proteomes" id="UP000826722"/>
    </source>
</evidence>
<dbReference type="InterPro" id="IPR013556">
    <property type="entry name" value="Flag_M-ring_C"/>
</dbReference>
<comment type="subcellular location">
    <subcellularLocation>
        <location evidence="1 9">Bacterial flagellum basal body</location>
    </subcellularLocation>
    <subcellularLocation>
        <location evidence="2">Cell membrane</location>
        <topology evidence="2">Multi-pass membrane protein</topology>
    </subcellularLocation>
</comment>
<keyword evidence="5 11" id="KW-0812">Transmembrane</keyword>
<feature type="region of interest" description="Disordered" evidence="10">
    <location>
        <begin position="295"/>
        <end position="366"/>
    </location>
</feature>
<sequence length="560" mass="60080">MAASPEVALGNGNLMGFNTALLGNRIMLVLGLAAVVAAMVVLWLWSQQPDYRVLFSNYADKDGGAIVSVLEQMNVPYKFSDSGTAILVPSNQVHELRLKLAAQGLPRGGNIGFELLENQKFGVSQFVEQVNFQRALEGELERSIQSISAVEVARIHLAIPKSSVFVRDQLKPTASVLLNLRAGRVLDQQQVSAIVHLVASSVPELSAADVTVVDQNGNLLSDSSKKTANNLDPSQLKYVDDLQQNIVKRVESIISPIVGSKNVHAEASAEVDFSVQEQAAELYKPNQTPDAAAIRSMQSNESKTTDANASGGVPGALSNQPPAPATAPLVTNPPANAAAGATPANTGTGAATPDPTPLNTQKNVTTNYEVDKTIRYTQQPMGGVKRLSVAIVVNHMQSVDAKGKVTSRPLTDDEKTQISDLAKQAMGFNADRGDTLTVVNSSFVADPRDVLPEIPMWKQPENIEMVKEFLKVGIAVVVIILLYLRVMKPMLRKLTPEPKALLATASDEDTIVNLGANPQIQARQPTVRAYEQNLEAAKQLAKENPKLVANLVTGWVSSNE</sequence>
<dbReference type="AlphaFoldDB" id="A0A8D5G3S7"/>
<keyword evidence="15" id="KW-1185">Reference proteome</keyword>
<evidence type="ECO:0000256" key="9">
    <source>
        <dbReference type="PIRNR" id="PIRNR004862"/>
    </source>
</evidence>
<keyword evidence="7 11" id="KW-0472">Membrane</keyword>
<dbReference type="InterPro" id="IPR006182">
    <property type="entry name" value="FliF_N_dom"/>
</dbReference>
<dbReference type="PRINTS" id="PR01009">
    <property type="entry name" value="FLGMRINGFLIF"/>
</dbReference>
<organism evidence="14 15">
    <name type="scientific">Methyloradius palustris</name>
    <dbReference type="NCBI Taxonomy" id="2778876"/>
    <lineage>
        <taxon>Bacteria</taxon>
        <taxon>Pseudomonadati</taxon>
        <taxon>Pseudomonadota</taxon>
        <taxon>Betaproteobacteria</taxon>
        <taxon>Nitrosomonadales</taxon>
        <taxon>Methylophilaceae</taxon>
        <taxon>Methyloradius</taxon>
    </lineage>
</organism>
<comment type="similarity">
    <text evidence="3 9">Belongs to the FliF family.</text>
</comment>
<dbReference type="Pfam" id="PF01514">
    <property type="entry name" value="YscJ_FliF"/>
    <property type="match status" value="1"/>
</dbReference>
<keyword evidence="8 9" id="KW-0975">Bacterial flagellum</keyword>
<feature type="compositionally biased region" description="Polar residues" evidence="10">
    <location>
        <begin position="296"/>
        <end position="308"/>
    </location>
</feature>
<reference evidence="14" key="1">
    <citation type="journal article" date="2021" name="Arch. Microbiol.">
        <title>Methyloradius palustris gen. nov., sp. nov., a methanol-oxidizing bacterium isolated from snow.</title>
        <authorList>
            <person name="Miyadera T."/>
            <person name="Kojima H."/>
            <person name="Fukui M."/>
        </authorList>
    </citation>
    <scope>NUCLEOTIDE SEQUENCE</scope>
    <source>
        <strain evidence="14">Zm11</strain>
    </source>
</reference>
<name>A0A8D5G3S7_9PROT</name>
<keyword evidence="14" id="KW-0969">Cilium</keyword>
<evidence type="ECO:0000256" key="1">
    <source>
        <dbReference type="ARBA" id="ARBA00004117"/>
    </source>
</evidence>
<dbReference type="Proteomes" id="UP000826722">
    <property type="component" value="Chromosome"/>
</dbReference>
<comment type="function">
    <text evidence="9">The M ring may be actively involved in energy transduction.</text>
</comment>
<evidence type="ECO:0000256" key="4">
    <source>
        <dbReference type="ARBA" id="ARBA00022475"/>
    </source>
</evidence>
<protein>
    <recommendedName>
        <fullName evidence="9">Flagellar M-ring protein</fullName>
    </recommendedName>
</protein>
<dbReference type="RefSeq" id="WP_221763563.1">
    <property type="nucleotide sequence ID" value="NZ_AP024110.1"/>
</dbReference>
<evidence type="ECO:0000256" key="5">
    <source>
        <dbReference type="ARBA" id="ARBA00022692"/>
    </source>
</evidence>
<dbReference type="PANTHER" id="PTHR30046">
    <property type="entry name" value="FLAGELLAR M-RING PROTEIN"/>
    <property type="match status" value="1"/>
</dbReference>
<dbReference type="GO" id="GO:0005886">
    <property type="term" value="C:plasma membrane"/>
    <property type="evidence" value="ECO:0007669"/>
    <property type="project" value="UniProtKB-SubCell"/>
</dbReference>
<accession>A0A8D5G3S7</accession>
<dbReference type="PIRSF" id="PIRSF004862">
    <property type="entry name" value="FliF"/>
    <property type="match status" value="1"/>
</dbReference>
<keyword evidence="6 11" id="KW-1133">Transmembrane helix</keyword>
<dbReference type="GO" id="GO:0071973">
    <property type="term" value="P:bacterial-type flagellum-dependent cell motility"/>
    <property type="evidence" value="ECO:0007669"/>
    <property type="project" value="InterPro"/>
</dbReference>
<dbReference type="GO" id="GO:0009431">
    <property type="term" value="C:bacterial-type flagellum basal body, MS ring"/>
    <property type="evidence" value="ECO:0007669"/>
    <property type="project" value="InterPro"/>
</dbReference>
<dbReference type="Gene3D" id="3.30.300.30">
    <property type="match status" value="1"/>
</dbReference>
<dbReference type="NCBIfam" id="TIGR00206">
    <property type="entry name" value="fliF"/>
    <property type="match status" value="1"/>
</dbReference>
<dbReference type="Pfam" id="PF08345">
    <property type="entry name" value="YscJ_FliF_C"/>
    <property type="match status" value="1"/>
</dbReference>
<keyword evidence="4" id="KW-1003">Cell membrane</keyword>
<feature type="compositionally biased region" description="Low complexity" evidence="10">
    <location>
        <begin position="332"/>
        <end position="353"/>
    </location>
</feature>